<dbReference type="EMBL" id="JAUKPO010000011">
    <property type="protein sequence ID" value="MDO1448280.1"/>
    <property type="molecule type" value="Genomic_DNA"/>
</dbReference>
<protein>
    <submittedName>
        <fullName evidence="10">Hemolysin family protein</fullName>
    </submittedName>
</protein>
<dbReference type="Gene3D" id="3.30.465.10">
    <property type="match status" value="1"/>
</dbReference>
<reference evidence="10" key="1">
    <citation type="submission" date="2023-07" db="EMBL/GenBank/DDBJ databases">
        <title>The genome sequence of Rhodocytophaga aerolata KACC 12507.</title>
        <authorList>
            <person name="Zhang X."/>
        </authorList>
    </citation>
    <scope>NUCLEOTIDE SEQUENCE</scope>
    <source>
        <strain evidence="10">KACC 12507</strain>
    </source>
</reference>
<dbReference type="InterPro" id="IPR016169">
    <property type="entry name" value="FAD-bd_PCMH_sub2"/>
</dbReference>
<keyword evidence="3" id="KW-0677">Repeat</keyword>
<accession>A0ABT8R848</accession>
<feature type="domain" description="CBS" evidence="9">
    <location>
        <begin position="284"/>
        <end position="341"/>
    </location>
</feature>
<evidence type="ECO:0000256" key="4">
    <source>
        <dbReference type="ARBA" id="ARBA00022989"/>
    </source>
</evidence>
<gene>
    <name evidence="10" type="ORF">Q0590_18540</name>
</gene>
<dbReference type="Proteomes" id="UP001168528">
    <property type="component" value="Unassembled WGS sequence"/>
</dbReference>
<evidence type="ECO:0000256" key="2">
    <source>
        <dbReference type="ARBA" id="ARBA00022692"/>
    </source>
</evidence>
<dbReference type="InterPro" id="IPR044751">
    <property type="entry name" value="Ion_transp-like_CBS"/>
</dbReference>
<evidence type="ECO:0000313" key="11">
    <source>
        <dbReference type="Proteomes" id="UP001168528"/>
    </source>
</evidence>
<dbReference type="InterPro" id="IPR002550">
    <property type="entry name" value="CNNM"/>
</dbReference>
<keyword evidence="11" id="KW-1185">Reference proteome</keyword>
<organism evidence="10 11">
    <name type="scientific">Rhodocytophaga aerolata</name>
    <dbReference type="NCBI Taxonomy" id="455078"/>
    <lineage>
        <taxon>Bacteria</taxon>
        <taxon>Pseudomonadati</taxon>
        <taxon>Bacteroidota</taxon>
        <taxon>Cytophagia</taxon>
        <taxon>Cytophagales</taxon>
        <taxon>Rhodocytophagaceae</taxon>
        <taxon>Rhodocytophaga</taxon>
    </lineage>
</organism>
<dbReference type="SUPFAM" id="SSF54631">
    <property type="entry name" value="CBS-domain pair"/>
    <property type="match status" value="1"/>
</dbReference>
<dbReference type="RefSeq" id="WP_302039085.1">
    <property type="nucleotide sequence ID" value="NZ_JAUKPO010000011.1"/>
</dbReference>
<evidence type="ECO:0000259" key="9">
    <source>
        <dbReference type="PROSITE" id="PS51371"/>
    </source>
</evidence>
<comment type="subcellular location">
    <subcellularLocation>
        <location evidence="1">Membrane</location>
        <topology evidence="1">Multi-pass membrane protein</topology>
    </subcellularLocation>
</comment>
<keyword evidence="6 8" id="KW-0472">Membrane</keyword>
<dbReference type="PROSITE" id="PS51371">
    <property type="entry name" value="CBS"/>
    <property type="match status" value="1"/>
</dbReference>
<evidence type="ECO:0000256" key="5">
    <source>
        <dbReference type="ARBA" id="ARBA00023122"/>
    </source>
</evidence>
<evidence type="ECO:0000256" key="1">
    <source>
        <dbReference type="ARBA" id="ARBA00004141"/>
    </source>
</evidence>
<keyword evidence="5 7" id="KW-0129">CBS domain</keyword>
<evidence type="ECO:0000313" key="10">
    <source>
        <dbReference type="EMBL" id="MDO1448280.1"/>
    </source>
</evidence>
<dbReference type="InterPro" id="IPR036318">
    <property type="entry name" value="FAD-bd_PCMH-like_sf"/>
</dbReference>
<keyword evidence="2 8" id="KW-0812">Transmembrane</keyword>
<evidence type="ECO:0000256" key="7">
    <source>
        <dbReference type="PROSITE-ProRule" id="PRU00703"/>
    </source>
</evidence>
<feature type="transmembrane region" description="Helical" evidence="8">
    <location>
        <begin position="58"/>
        <end position="83"/>
    </location>
</feature>
<evidence type="ECO:0000256" key="3">
    <source>
        <dbReference type="ARBA" id="ARBA00022737"/>
    </source>
</evidence>
<dbReference type="CDD" id="cd04590">
    <property type="entry name" value="CBS_pair_CorC_HlyC_assoc"/>
    <property type="match status" value="1"/>
</dbReference>
<dbReference type="InterPro" id="IPR005170">
    <property type="entry name" value="Transptr-assoc_dom"/>
</dbReference>
<dbReference type="PANTHER" id="PTHR22777:SF17">
    <property type="entry name" value="UPF0053 PROTEIN SLL0260"/>
    <property type="match status" value="1"/>
</dbReference>
<dbReference type="InterPro" id="IPR046342">
    <property type="entry name" value="CBS_dom_sf"/>
</dbReference>
<dbReference type="Pfam" id="PF01595">
    <property type="entry name" value="CNNM"/>
    <property type="match status" value="1"/>
</dbReference>
<feature type="transmembrane region" description="Helical" evidence="8">
    <location>
        <begin position="143"/>
        <end position="163"/>
    </location>
</feature>
<dbReference type="PANTHER" id="PTHR22777">
    <property type="entry name" value="HEMOLYSIN-RELATED"/>
    <property type="match status" value="1"/>
</dbReference>
<proteinExistence type="predicted"/>
<dbReference type="Gene3D" id="3.10.580.10">
    <property type="entry name" value="CBS-domain"/>
    <property type="match status" value="1"/>
</dbReference>
<dbReference type="InterPro" id="IPR000644">
    <property type="entry name" value="CBS_dom"/>
</dbReference>
<name>A0ABT8R848_9BACT</name>
<dbReference type="Pfam" id="PF03471">
    <property type="entry name" value="CorC_HlyC"/>
    <property type="match status" value="1"/>
</dbReference>
<evidence type="ECO:0000256" key="6">
    <source>
        <dbReference type="ARBA" id="ARBA00023136"/>
    </source>
</evidence>
<dbReference type="SMART" id="SM01091">
    <property type="entry name" value="CorC_HlyC"/>
    <property type="match status" value="1"/>
</dbReference>
<sequence length="438" mass="49853">MIFLYLTGVLLSLLLLILFSGMELAFTFSNRPQLELLRKEGVYSNEIVSAFIKNPAGFISTFLIGSTLSLVVYGVSITGVFDMWLSNALNELPAFINNAVVKIVIQVFLSVVIVISAVEIIPKSLFLLDQDRFVRFFALPTRIMYWIMYPIVWVFTYISKFIITKIMRFDYTRVKATFGLSDLNDYIHFNPVTAQETNQEEEPEVDRKIFNNAITFRTIRVRDCMIPRTEITAVNVEDGLEKLRRTFVESGHSKILVYRETIDDIVGYCHALALFKKPKDVASIVSPIIVVAETTLANELLIRFISERKSLALVVDEFGGTAGLISLEDVMEQIFGEIQDEYDQSEDWVEQQLDERTYLLSARHEVDYLNEKYAWDLPEGDYDTLGGLIIAVNNDIPSVGDIIVTPRFTFTVMAMQDARIDTVKVELAEPMQEASDTE</sequence>
<evidence type="ECO:0000256" key="8">
    <source>
        <dbReference type="SAM" id="Phobius"/>
    </source>
</evidence>
<dbReference type="Pfam" id="PF00571">
    <property type="entry name" value="CBS"/>
    <property type="match status" value="1"/>
</dbReference>
<dbReference type="SUPFAM" id="SSF56176">
    <property type="entry name" value="FAD-binding/transporter-associated domain-like"/>
    <property type="match status" value="1"/>
</dbReference>
<comment type="caution">
    <text evidence="10">The sequence shown here is derived from an EMBL/GenBank/DDBJ whole genome shotgun (WGS) entry which is preliminary data.</text>
</comment>
<keyword evidence="4 8" id="KW-1133">Transmembrane helix</keyword>
<feature type="transmembrane region" description="Helical" evidence="8">
    <location>
        <begin position="95"/>
        <end position="118"/>
    </location>
</feature>